<accession>A0AAW9CPK8</accession>
<gene>
    <name evidence="2" type="ORF">C7S16_6519</name>
</gene>
<dbReference type="Proteomes" id="UP001272137">
    <property type="component" value="Unassembled WGS sequence"/>
</dbReference>
<organism evidence="2 3">
    <name type="scientific">Burkholderia thailandensis</name>
    <dbReference type="NCBI Taxonomy" id="57975"/>
    <lineage>
        <taxon>Bacteria</taxon>
        <taxon>Pseudomonadati</taxon>
        <taxon>Pseudomonadota</taxon>
        <taxon>Betaproteobacteria</taxon>
        <taxon>Burkholderiales</taxon>
        <taxon>Burkholderiaceae</taxon>
        <taxon>Burkholderia</taxon>
        <taxon>pseudomallei group</taxon>
    </lineage>
</organism>
<proteinExistence type="predicted"/>
<dbReference type="AlphaFoldDB" id="A0AAW9CPK8"/>
<name>A0AAW9CPK8_BURTH</name>
<sequence>MSRVTAAFARSRYRFQALGEFDLDRRRIDAPAADTTRPRLRRPRVRVAFFRVEAMKSDVRAAASDASVRSMRMSLTHALRARALFRGRSGPSHSPSVSGAASSRRRRRAPARHVTRSA</sequence>
<feature type="compositionally biased region" description="Basic residues" evidence="1">
    <location>
        <begin position="103"/>
        <end position="118"/>
    </location>
</feature>
<dbReference type="EMBL" id="QXCT01000001">
    <property type="protein sequence ID" value="MDW9252788.1"/>
    <property type="molecule type" value="Genomic_DNA"/>
</dbReference>
<evidence type="ECO:0000313" key="2">
    <source>
        <dbReference type="EMBL" id="MDW9252788.1"/>
    </source>
</evidence>
<protein>
    <submittedName>
        <fullName evidence="2">Uncharacterized protein</fullName>
    </submittedName>
</protein>
<evidence type="ECO:0000313" key="3">
    <source>
        <dbReference type="Proteomes" id="UP001272137"/>
    </source>
</evidence>
<reference evidence="2" key="1">
    <citation type="submission" date="2018-08" db="EMBL/GenBank/DDBJ databases">
        <title>Identification of Burkholderia cepacia strains that express a Burkholderia pseudomallei-like capsular polysaccharide.</title>
        <authorList>
            <person name="Burtnick M.N."/>
            <person name="Vongsouvath M."/>
            <person name="Newton P."/>
            <person name="Wuthiekanun V."/>
            <person name="Limmathurotsakul D."/>
            <person name="Brett P.J."/>
            <person name="Chantratita N."/>
            <person name="Dance D.A."/>
        </authorList>
    </citation>
    <scope>NUCLEOTIDE SEQUENCE</scope>
    <source>
        <strain evidence="2">SBXCC001</strain>
    </source>
</reference>
<feature type="compositionally biased region" description="Low complexity" evidence="1">
    <location>
        <begin position="86"/>
        <end position="102"/>
    </location>
</feature>
<evidence type="ECO:0000256" key="1">
    <source>
        <dbReference type="SAM" id="MobiDB-lite"/>
    </source>
</evidence>
<feature type="region of interest" description="Disordered" evidence="1">
    <location>
        <begin position="85"/>
        <end position="118"/>
    </location>
</feature>
<comment type="caution">
    <text evidence="2">The sequence shown here is derived from an EMBL/GenBank/DDBJ whole genome shotgun (WGS) entry which is preliminary data.</text>
</comment>